<dbReference type="GO" id="GO:0005634">
    <property type="term" value="C:nucleus"/>
    <property type="evidence" value="ECO:0007669"/>
    <property type="project" value="TreeGrafter"/>
</dbReference>
<evidence type="ECO:0000256" key="1">
    <source>
        <dbReference type="SAM" id="MobiDB-lite"/>
    </source>
</evidence>
<name>A0A517L0C9_9PEZI</name>
<gene>
    <name evidence="2" type="ORF">FKW77_010212</name>
</gene>
<dbReference type="GO" id="GO:0006357">
    <property type="term" value="P:regulation of transcription by RNA polymerase II"/>
    <property type="evidence" value="ECO:0007669"/>
    <property type="project" value="TreeGrafter"/>
</dbReference>
<reference evidence="2 3" key="1">
    <citation type="submission" date="2019-07" db="EMBL/GenBank/DDBJ databases">
        <title>Finished genome of Venturia effusa.</title>
        <authorList>
            <person name="Young C.A."/>
            <person name="Cox M.P."/>
            <person name="Ganley A.R.D."/>
            <person name="David W.J."/>
        </authorList>
    </citation>
    <scope>NUCLEOTIDE SEQUENCE [LARGE SCALE GENOMIC DNA]</scope>
    <source>
        <strain evidence="3">albino</strain>
    </source>
</reference>
<feature type="compositionally biased region" description="Polar residues" evidence="1">
    <location>
        <begin position="276"/>
        <end position="285"/>
    </location>
</feature>
<protein>
    <recommendedName>
        <fullName evidence="4">Opi1-domain-containing protein</fullName>
    </recommendedName>
</protein>
<dbReference type="EMBL" id="CP042186">
    <property type="protein sequence ID" value="QDS69101.1"/>
    <property type="molecule type" value="Genomic_DNA"/>
</dbReference>
<dbReference type="GO" id="GO:0003714">
    <property type="term" value="F:transcription corepressor activity"/>
    <property type="evidence" value="ECO:0007669"/>
    <property type="project" value="InterPro"/>
</dbReference>
<feature type="compositionally biased region" description="Basic and acidic residues" evidence="1">
    <location>
        <begin position="236"/>
        <end position="252"/>
    </location>
</feature>
<dbReference type="PANTHER" id="PTHR38406:SF1">
    <property type="entry name" value="TRANSCRIPTIONAL REPRESSOR OPI1"/>
    <property type="match status" value="1"/>
</dbReference>
<evidence type="ECO:0000313" key="2">
    <source>
        <dbReference type="EMBL" id="QDS69101.1"/>
    </source>
</evidence>
<feature type="compositionally biased region" description="Polar residues" evidence="1">
    <location>
        <begin position="46"/>
        <end position="63"/>
    </location>
</feature>
<feature type="compositionally biased region" description="Basic and acidic residues" evidence="1">
    <location>
        <begin position="1"/>
        <end position="17"/>
    </location>
</feature>
<dbReference type="PANTHER" id="PTHR38406">
    <property type="entry name" value="TRANSCRIPTIONAL REPRESSOR OPI1"/>
    <property type="match status" value="1"/>
</dbReference>
<keyword evidence="3" id="KW-1185">Reference proteome</keyword>
<feature type="region of interest" description="Disordered" evidence="1">
    <location>
        <begin position="98"/>
        <end position="151"/>
    </location>
</feature>
<feature type="region of interest" description="Disordered" evidence="1">
    <location>
        <begin position="297"/>
        <end position="326"/>
    </location>
</feature>
<feature type="region of interest" description="Disordered" evidence="1">
    <location>
        <begin position="515"/>
        <end position="551"/>
    </location>
</feature>
<feature type="compositionally biased region" description="Polar residues" evidence="1">
    <location>
        <begin position="141"/>
        <end position="151"/>
    </location>
</feature>
<feature type="region of interest" description="Disordered" evidence="1">
    <location>
        <begin position="236"/>
        <end position="285"/>
    </location>
</feature>
<dbReference type="Proteomes" id="UP000316270">
    <property type="component" value="Chromosome 2"/>
</dbReference>
<dbReference type="InterPro" id="IPR013927">
    <property type="entry name" value="TF_Opi1_Ccg-8"/>
</dbReference>
<organism evidence="2 3">
    <name type="scientific">Venturia effusa</name>
    <dbReference type="NCBI Taxonomy" id="50376"/>
    <lineage>
        <taxon>Eukaryota</taxon>
        <taxon>Fungi</taxon>
        <taxon>Dikarya</taxon>
        <taxon>Ascomycota</taxon>
        <taxon>Pezizomycotina</taxon>
        <taxon>Dothideomycetes</taxon>
        <taxon>Pleosporomycetidae</taxon>
        <taxon>Venturiales</taxon>
        <taxon>Venturiaceae</taxon>
        <taxon>Venturia</taxon>
    </lineage>
</organism>
<feature type="compositionally biased region" description="Basic and acidic residues" evidence="1">
    <location>
        <begin position="301"/>
        <end position="311"/>
    </location>
</feature>
<dbReference type="STRING" id="50376.A0A517L0C9"/>
<feature type="region of interest" description="Disordered" evidence="1">
    <location>
        <begin position="1"/>
        <end position="70"/>
    </location>
</feature>
<dbReference type="GO" id="GO:0008654">
    <property type="term" value="P:phospholipid biosynthetic process"/>
    <property type="evidence" value="ECO:0007669"/>
    <property type="project" value="TreeGrafter"/>
</dbReference>
<dbReference type="GO" id="GO:0030968">
    <property type="term" value="P:endoplasmic reticulum unfolded protein response"/>
    <property type="evidence" value="ECO:0007669"/>
    <property type="project" value="TreeGrafter"/>
</dbReference>
<dbReference type="GO" id="GO:0005783">
    <property type="term" value="C:endoplasmic reticulum"/>
    <property type="evidence" value="ECO:0007669"/>
    <property type="project" value="TreeGrafter"/>
</dbReference>
<feature type="compositionally biased region" description="Basic and acidic residues" evidence="1">
    <location>
        <begin position="515"/>
        <end position="524"/>
    </location>
</feature>
<dbReference type="OrthoDB" id="2441642at2759"/>
<evidence type="ECO:0000313" key="3">
    <source>
        <dbReference type="Proteomes" id="UP000316270"/>
    </source>
</evidence>
<proteinExistence type="predicted"/>
<dbReference type="Pfam" id="PF08618">
    <property type="entry name" value="Opi1"/>
    <property type="match status" value="1"/>
</dbReference>
<sequence length="551" mass="60322">MDLQRERPPSYASDERLNLPSVPTHGLPSPPTNSSALHLPALQSLGLPNSQPTFSHPQSQPSAESCGEKWQHGTLSVSAFPSVPSGALRASVELPLASPTTEVGSDEHGNRAQSVMSMDDPDTRAAAEALSGLRNPEYIRSPSTRSTTVSMPQQNLTAFTMTRDDGEVEPLLSLVTSNHPWIGGTINGSLSAYNTTKNYSPAFVRSSAEFVERNIGSPIASTFASVSHHTGVEGGIRRYLGDRRPSMDDREASRKRRRLRESSPETDIEKGLASPTLPSTYRSRAGSQVSFAESLASLPPYDDHRSPHYEESPTPTAVTAMRERPEPRPWRMQLVVTTSGLAAALSEGSLSKLRTCLKMLHGATNRLRIINAAIKQLIRDYEQSNQHQATDNKLTPEQEDASRRLAERMHAFHHEIMSCIQAIKNSISHYTGGALPENAGALVRRQLMSIPHRWGNAEREAAEQDKTSTPEGVRKGNRLSAFATQGLDMISEVTAIVSATIENAEGWLDRYGKKREQAKLRESEAAQQNQNQDVKMESVEPATSGPATEKR</sequence>
<dbReference type="AlphaFoldDB" id="A0A517L0C9"/>
<accession>A0A517L0C9</accession>
<feature type="compositionally biased region" description="Basic and acidic residues" evidence="1">
    <location>
        <begin position="260"/>
        <end position="270"/>
    </location>
</feature>
<evidence type="ECO:0008006" key="4">
    <source>
        <dbReference type="Google" id="ProtNLM"/>
    </source>
</evidence>